<dbReference type="PANTHER" id="PTHR43575:SF1">
    <property type="entry name" value="PROTEIN ABCI7, CHLOROPLASTIC"/>
    <property type="match status" value="1"/>
</dbReference>
<gene>
    <name evidence="2" type="ORF">CO058_02190</name>
</gene>
<organism evidence="2 3">
    <name type="scientific">candidate division WWE3 bacterium CG_4_9_14_0_2_um_filter_35_11</name>
    <dbReference type="NCBI Taxonomy" id="1975077"/>
    <lineage>
        <taxon>Bacteria</taxon>
        <taxon>Katanobacteria</taxon>
    </lineage>
</organism>
<accession>A0A2M8ELR7</accession>
<dbReference type="PANTHER" id="PTHR43575">
    <property type="entry name" value="PROTEIN ABCI7, CHLOROPLASTIC"/>
    <property type="match status" value="1"/>
</dbReference>
<name>A0A2M8ELR7_UNCKA</name>
<proteinExistence type="predicted"/>
<dbReference type="InterPro" id="IPR000825">
    <property type="entry name" value="SUF_FeS_clus_asmbl_SufBD_core"/>
</dbReference>
<dbReference type="InterPro" id="IPR037284">
    <property type="entry name" value="SUF_FeS_clus_asmbl_SufBD_sf"/>
</dbReference>
<dbReference type="Pfam" id="PF01458">
    <property type="entry name" value="SUFBD_core"/>
    <property type="match status" value="1"/>
</dbReference>
<reference evidence="3" key="1">
    <citation type="submission" date="2017-09" db="EMBL/GenBank/DDBJ databases">
        <title>Depth-based differentiation of microbial function through sediment-hosted aquifers and enrichment of novel symbionts in the deep terrestrial subsurface.</title>
        <authorList>
            <person name="Probst A.J."/>
            <person name="Ladd B."/>
            <person name="Jarett J.K."/>
            <person name="Geller-Mcgrath D.E."/>
            <person name="Sieber C.M.K."/>
            <person name="Emerson J.B."/>
            <person name="Anantharaman K."/>
            <person name="Thomas B.C."/>
            <person name="Malmstrom R."/>
            <person name="Stieglmeier M."/>
            <person name="Klingl A."/>
            <person name="Woyke T."/>
            <person name="Ryan C.M."/>
            <person name="Banfield J.F."/>
        </authorList>
    </citation>
    <scope>NUCLEOTIDE SEQUENCE [LARGE SCALE GENOMIC DNA]</scope>
</reference>
<evidence type="ECO:0000259" key="1">
    <source>
        <dbReference type="Pfam" id="PF01458"/>
    </source>
</evidence>
<dbReference type="Proteomes" id="UP000229756">
    <property type="component" value="Unassembled WGS sequence"/>
</dbReference>
<dbReference type="InterPro" id="IPR055346">
    <property type="entry name" value="Fe-S_cluster_assembly_SufBD"/>
</dbReference>
<feature type="domain" description="SUF system FeS cluster assembly SufBD core" evidence="1">
    <location>
        <begin position="33"/>
        <end position="171"/>
    </location>
</feature>
<dbReference type="GO" id="GO:0016226">
    <property type="term" value="P:iron-sulfur cluster assembly"/>
    <property type="evidence" value="ECO:0007669"/>
    <property type="project" value="InterPro"/>
</dbReference>
<protein>
    <recommendedName>
        <fullName evidence="1">SUF system FeS cluster assembly SufBD core domain-containing protein</fullName>
    </recommendedName>
</protein>
<evidence type="ECO:0000313" key="2">
    <source>
        <dbReference type="EMBL" id="PJC23660.1"/>
    </source>
</evidence>
<sequence>MIKLEIGKGYEKEKIIVSKNEEIYVVGNSGGSLDLEVILEKEGASANIYGIVIGRGNDSYKIRTTSFHNAPNTNSRVHLKGVFMDSSSMDFFGMINIDKVAQLSDAYLKNDNLMIGEDCRVNSSPQLEIKADDVKASHGVTISTIDDEHMYYLMSRGISFSDSRDLLIEGFINEIKL</sequence>
<dbReference type="SUPFAM" id="SSF101960">
    <property type="entry name" value="Stabilizer of iron transporter SufD"/>
    <property type="match status" value="1"/>
</dbReference>
<dbReference type="AlphaFoldDB" id="A0A2M8ELR7"/>
<comment type="caution">
    <text evidence="2">The sequence shown here is derived from an EMBL/GenBank/DDBJ whole genome shotgun (WGS) entry which is preliminary data.</text>
</comment>
<dbReference type="EMBL" id="PFSJ01000018">
    <property type="protein sequence ID" value="PJC23660.1"/>
    <property type="molecule type" value="Genomic_DNA"/>
</dbReference>
<evidence type="ECO:0000313" key="3">
    <source>
        <dbReference type="Proteomes" id="UP000229756"/>
    </source>
</evidence>